<evidence type="ECO:0008006" key="7">
    <source>
        <dbReference type="Google" id="ProtNLM"/>
    </source>
</evidence>
<evidence type="ECO:0000256" key="2">
    <source>
        <dbReference type="SAM" id="MobiDB-lite"/>
    </source>
</evidence>
<sequence>MKMASRDYSRRRPIERDSSRWRVRSLWQISCGCSTRDRRSMRYSRSPSSEGGRRYWEWESSRPSSKDRQRRDLRRCAASSRKGNRREVSSTSSSESSWVTLSSESSDSDDSGDGPERARITGRKLIKLLHRYKLKYDGVDRKKAIAFLDRLKDCRKIGRIDDQELFDVIALTFSGVASMWLRARRSDFKTWRHFEESFRRVFIGGDNGIMDEIRNRVQAKGETILQFLTDIRYYVMQFSTKPWIGELLEIVWANLRPEYRRACRDRMPDSLEKIEREGQIYEKRLKIDESDSDTGKSNRKAAPKTPPRTKQNAVPHRGAEARPAARDSNRGRFTGACHQCSEIGHRARDCTQRRCYRCHAIGHIARDCPSAPPGKPNPQRANQAEAPLIIERAWAVIACEILELPSCSGSESKWLIVFIDLFSSRVELKVIQYVTVLEFAIALQELVMSRWEKPDFYIICDTEKKHADRMSPVFEIEGIQQVKIPSDRAAPNPAELFNRTIKTMIDAYVAAHHVDSWDRPLNELRRAINASVQL</sequence>
<dbReference type="PROSITE" id="PS50994">
    <property type="entry name" value="INTEGRASE"/>
    <property type="match status" value="1"/>
</dbReference>
<keyword evidence="1" id="KW-0863">Zinc-finger</keyword>
<evidence type="ECO:0000259" key="4">
    <source>
        <dbReference type="PROSITE" id="PS50994"/>
    </source>
</evidence>
<dbReference type="OrthoDB" id="7697376at2759"/>
<dbReference type="Gene3D" id="3.30.420.10">
    <property type="entry name" value="Ribonuclease H-like superfamily/Ribonuclease H"/>
    <property type="match status" value="1"/>
</dbReference>
<keyword evidence="1" id="KW-0479">Metal-binding</keyword>
<protein>
    <recommendedName>
        <fullName evidence="7">CCHC-type domain-containing protein</fullName>
    </recommendedName>
</protein>
<feature type="region of interest" description="Disordered" evidence="2">
    <location>
        <begin position="36"/>
        <end position="117"/>
    </location>
</feature>
<feature type="compositionally biased region" description="Basic and acidic residues" evidence="2">
    <location>
        <begin position="282"/>
        <end position="296"/>
    </location>
</feature>
<evidence type="ECO:0000313" key="5">
    <source>
        <dbReference type="EMBL" id="CAB0039446.1"/>
    </source>
</evidence>
<reference evidence="5 6" key="1">
    <citation type="submission" date="2020-02" db="EMBL/GenBank/DDBJ databases">
        <authorList>
            <person name="Ferguson B K."/>
        </authorList>
    </citation>
    <scope>NUCLEOTIDE SEQUENCE [LARGE SCALE GENOMIC DNA]</scope>
</reference>
<dbReference type="GO" id="GO:0003676">
    <property type="term" value="F:nucleic acid binding"/>
    <property type="evidence" value="ECO:0007669"/>
    <property type="project" value="InterPro"/>
</dbReference>
<feature type="compositionally biased region" description="Low complexity" evidence="2">
    <location>
        <begin position="89"/>
        <end position="105"/>
    </location>
</feature>
<organism evidence="5 6">
    <name type="scientific">Trichogramma brassicae</name>
    <dbReference type="NCBI Taxonomy" id="86971"/>
    <lineage>
        <taxon>Eukaryota</taxon>
        <taxon>Metazoa</taxon>
        <taxon>Ecdysozoa</taxon>
        <taxon>Arthropoda</taxon>
        <taxon>Hexapoda</taxon>
        <taxon>Insecta</taxon>
        <taxon>Pterygota</taxon>
        <taxon>Neoptera</taxon>
        <taxon>Endopterygota</taxon>
        <taxon>Hymenoptera</taxon>
        <taxon>Apocrita</taxon>
        <taxon>Proctotrupomorpha</taxon>
        <taxon>Chalcidoidea</taxon>
        <taxon>Trichogrammatidae</taxon>
        <taxon>Trichogramma</taxon>
    </lineage>
</organism>
<dbReference type="InterPro" id="IPR001584">
    <property type="entry name" value="Integrase_cat-core"/>
</dbReference>
<dbReference type="SUPFAM" id="SSF57756">
    <property type="entry name" value="Retrovirus zinc finger-like domains"/>
    <property type="match status" value="1"/>
</dbReference>
<keyword evidence="1" id="KW-0862">Zinc</keyword>
<keyword evidence="6" id="KW-1185">Reference proteome</keyword>
<feature type="compositionally biased region" description="Basic and acidic residues" evidence="2">
    <location>
        <begin position="51"/>
        <end position="70"/>
    </location>
</feature>
<accession>A0A6H5IU80</accession>
<dbReference type="InterPro" id="IPR001878">
    <property type="entry name" value="Znf_CCHC"/>
</dbReference>
<dbReference type="SUPFAM" id="SSF53098">
    <property type="entry name" value="Ribonuclease H-like"/>
    <property type="match status" value="1"/>
</dbReference>
<feature type="domain" description="Integrase catalytic" evidence="4">
    <location>
        <begin position="383"/>
        <end position="534"/>
    </location>
</feature>
<dbReference type="GO" id="GO:0015074">
    <property type="term" value="P:DNA integration"/>
    <property type="evidence" value="ECO:0007669"/>
    <property type="project" value="InterPro"/>
</dbReference>
<dbReference type="InterPro" id="IPR012337">
    <property type="entry name" value="RNaseH-like_sf"/>
</dbReference>
<dbReference type="Proteomes" id="UP000479190">
    <property type="component" value="Unassembled WGS sequence"/>
</dbReference>
<dbReference type="AlphaFoldDB" id="A0A6H5IU80"/>
<feature type="region of interest" description="Disordered" evidence="2">
    <location>
        <begin position="1"/>
        <end position="20"/>
    </location>
</feature>
<evidence type="ECO:0000259" key="3">
    <source>
        <dbReference type="PROSITE" id="PS50158"/>
    </source>
</evidence>
<feature type="compositionally biased region" description="Basic and acidic residues" evidence="2">
    <location>
        <begin position="317"/>
        <end position="329"/>
    </location>
</feature>
<dbReference type="Gene3D" id="4.10.60.10">
    <property type="entry name" value="Zinc finger, CCHC-type"/>
    <property type="match status" value="1"/>
</dbReference>
<dbReference type="SMART" id="SM00343">
    <property type="entry name" value="ZnF_C2HC"/>
    <property type="match status" value="2"/>
</dbReference>
<feature type="domain" description="CCHC-type" evidence="3">
    <location>
        <begin position="337"/>
        <end position="352"/>
    </location>
</feature>
<feature type="region of interest" description="Disordered" evidence="2">
    <location>
        <begin position="282"/>
        <end position="329"/>
    </location>
</feature>
<dbReference type="EMBL" id="CADCXV010000962">
    <property type="protein sequence ID" value="CAB0039446.1"/>
    <property type="molecule type" value="Genomic_DNA"/>
</dbReference>
<gene>
    <name evidence="5" type="ORF">TBRA_LOCUS11187</name>
</gene>
<dbReference type="PROSITE" id="PS50158">
    <property type="entry name" value="ZF_CCHC"/>
    <property type="match status" value="2"/>
</dbReference>
<dbReference type="Pfam" id="PF00098">
    <property type="entry name" value="zf-CCHC"/>
    <property type="match status" value="2"/>
</dbReference>
<name>A0A6H5IU80_9HYME</name>
<dbReference type="GO" id="GO:0008270">
    <property type="term" value="F:zinc ion binding"/>
    <property type="evidence" value="ECO:0007669"/>
    <property type="project" value="UniProtKB-KW"/>
</dbReference>
<dbReference type="InterPro" id="IPR036397">
    <property type="entry name" value="RNaseH_sf"/>
</dbReference>
<evidence type="ECO:0000313" key="6">
    <source>
        <dbReference type="Proteomes" id="UP000479190"/>
    </source>
</evidence>
<dbReference type="InterPro" id="IPR036875">
    <property type="entry name" value="Znf_CCHC_sf"/>
</dbReference>
<feature type="domain" description="CCHC-type" evidence="3">
    <location>
        <begin position="353"/>
        <end position="370"/>
    </location>
</feature>
<evidence type="ECO:0000256" key="1">
    <source>
        <dbReference type="PROSITE-ProRule" id="PRU00047"/>
    </source>
</evidence>
<proteinExistence type="predicted"/>